<dbReference type="InterPro" id="IPR055170">
    <property type="entry name" value="GFO_IDH_MocA-like_dom"/>
</dbReference>
<dbReference type="Pfam" id="PF22725">
    <property type="entry name" value="GFO_IDH_MocA_C3"/>
    <property type="match status" value="1"/>
</dbReference>
<feature type="domain" description="GFO/IDH/MocA-like oxidoreductase" evidence="3">
    <location>
        <begin position="132"/>
        <end position="249"/>
    </location>
</feature>
<dbReference type="SUPFAM" id="SSF51735">
    <property type="entry name" value="NAD(P)-binding Rossmann-fold domains"/>
    <property type="match status" value="1"/>
</dbReference>
<evidence type="ECO:0000256" key="1">
    <source>
        <dbReference type="ARBA" id="ARBA00023002"/>
    </source>
</evidence>
<evidence type="ECO:0000313" key="5">
    <source>
        <dbReference type="Proteomes" id="UP000008457"/>
    </source>
</evidence>
<dbReference type="eggNOG" id="COG0673">
    <property type="taxonomic scope" value="Bacteria"/>
</dbReference>
<dbReference type="HOGENOM" id="CLU_023194_1_2_9"/>
<dbReference type="RefSeq" id="WP_013779807.1">
    <property type="nucleotide sequence ID" value="NC_015520.1"/>
</dbReference>
<feature type="domain" description="Gfo/Idh/MocA-like oxidoreductase N-terminal" evidence="2">
    <location>
        <begin position="15"/>
        <end position="117"/>
    </location>
</feature>
<dbReference type="STRING" id="697281.Mahau_0150"/>
<dbReference type="PANTHER" id="PTHR43818">
    <property type="entry name" value="BCDNA.GH03377"/>
    <property type="match status" value="1"/>
</dbReference>
<keyword evidence="1" id="KW-0560">Oxidoreductase</keyword>
<dbReference type="GO" id="GO:0000166">
    <property type="term" value="F:nucleotide binding"/>
    <property type="evidence" value="ECO:0007669"/>
    <property type="project" value="InterPro"/>
</dbReference>
<evidence type="ECO:0000259" key="2">
    <source>
        <dbReference type="Pfam" id="PF01408"/>
    </source>
</evidence>
<dbReference type="InterPro" id="IPR050463">
    <property type="entry name" value="Gfo/Idh/MocA_oxidrdct_glycsds"/>
</dbReference>
<dbReference type="OrthoDB" id="240873at2"/>
<gene>
    <name evidence="4" type="ordered locus">Mahau_0150</name>
</gene>
<dbReference type="PANTHER" id="PTHR43818:SF11">
    <property type="entry name" value="BCDNA.GH03377"/>
    <property type="match status" value="1"/>
</dbReference>
<dbReference type="Gene3D" id="3.40.50.720">
    <property type="entry name" value="NAD(P)-binding Rossmann-like Domain"/>
    <property type="match status" value="1"/>
</dbReference>
<dbReference type="Gene3D" id="3.30.360.10">
    <property type="entry name" value="Dihydrodipicolinate Reductase, domain 2"/>
    <property type="match status" value="1"/>
</dbReference>
<sequence>MLRVAMLSGWHVHARGYANQLKNMPDVEITAVWDEDSQRGKSWADELGADFEPELDALLQRDDVDGVVVTAPTNMHRDIMVAAAGAGKHIFTEKVMALTVQESNDIAEAVKKSDVKFCICFPHRIEPANLFAKTAIDNGLLGDVTLLRVRNAHDGASANWLPEYFYDPIQCGGGAMMDLGAHPMYLCRWLLGEPKCISAMFNSFTAKPVEDNAVAVIEFKNKALAVAETGFVSSHSPFSLEVYGTAGSLLIGGVDGKVHLHSDMTSVDMKGWLVPDNLPERLPHPIEQWVNGILHGAPIYFGIEEGIQLTELMQAAYISYKEGRKVEFPII</sequence>
<dbReference type="InterPro" id="IPR036291">
    <property type="entry name" value="NAD(P)-bd_dom_sf"/>
</dbReference>
<evidence type="ECO:0000313" key="4">
    <source>
        <dbReference type="EMBL" id="AEE95373.1"/>
    </source>
</evidence>
<organism evidence="4 5">
    <name type="scientific">Mahella australiensis (strain DSM 15567 / CIP 107919 / 50-1 BON)</name>
    <dbReference type="NCBI Taxonomy" id="697281"/>
    <lineage>
        <taxon>Bacteria</taxon>
        <taxon>Bacillati</taxon>
        <taxon>Bacillota</taxon>
        <taxon>Clostridia</taxon>
        <taxon>Thermoanaerobacterales</taxon>
        <taxon>Thermoanaerobacterales Family IV. Incertae Sedis</taxon>
        <taxon>Mahella</taxon>
    </lineage>
</organism>
<accession>F3ZVZ9</accession>
<dbReference type="Pfam" id="PF01408">
    <property type="entry name" value="GFO_IDH_MocA"/>
    <property type="match status" value="1"/>
</dbReference>
<dbReference type="AlphaFoldDB" id="F3ZVZ9"/>
<protein>
    <submittedName>
        <fullName evidence="4">Oxidoreductase domain protein</fullName>
    </submittedName>
</protein>
<dbReference type="Proteomes" id="UP000008457">
    <property type="component" value="Chromosome"/>
</dbReference>
<reference evidence="5" key="1">
    <citation type="submission" date="2010-11" db="EMBL/GenBank/DDBJ databases">
        <title>The complete genome of Mahella australiensis DSM 15567.</title>
        <authorList>
            <consortium name="US DOE Joint Genome Institute (JGI-PGF)"/>
            <person name="Lucas S."/>
            <person name="Copeland A."/>
            <person name="Lapidus A."/>
            <person name="Bruce D."/>
            <person name="Goodwin L."/>
            <person name="Pitluck S."/>
            <person name="Kyrpides N."/>
            <person name="Mavromatis K."/>
            <person name="Pagani I."/>
            <person name="Ivanova N."/>
            <person name="Teshima H."/>
            <person name="Brettin T."/>
            <person name="Detter J.C."/>
            <person name="Han C."/>
            <person name="Tapia R."/>
            <person name="Land M."/>
            <person name="Hauser L."/>
            <person name="Markowitz V."/>
            <person name="Cheng J.-F."/>
            <person name="Hugenholtz P."/>
            <person name="Woyke T."/>
            <person name="Wu D."/>
            <person name="Spring S."/>
            <person name="Pukall R."/>
            <person name="Steenblock K."/>
            <person name="Schneider S."/>
            <person name="Klenk H.-P."/>
            <person name="Eisen J.A."/>
        </authorList>
    </citation>
    <scope>NUCLEOTIDE SEQUENCE [LARGE SCALE GENOMIC DNA]</scope>
    <source>
        <strain evidence="5">DSM 15567 / CIP 107919 / 50-1 BON</strain>
    </source>
</reference>
<reference evidence="4 5" key="2">
    <citation type="journal article" date="2011" name="Stand. Genomic Sci.">
        <title>Complete genome sequence of Mahella australiensis type strain (50-1 BON).</title>
        <authorList>
            <person name="Sikorski J."/>
            <person name="Teshima H."/>
            <person name="Nolan M."/>
            <person name="Lucas S."/>
            <person name="Hammon N."/>
            <person name="Deshpande S."/>
            <person name="Cheng J.F."/>
            <person name="Pitluck S."/>
            <person name="Liolios K."/>
            <person name="Pagani I."/>
            <person name="Ivanova N."/>
            <person name="Huntemann M."/>
            <person name="Mavromatis K."/>
            <person name="Ovchinikova G."/>
            <person name="Pati A."/>
            <person name="Tapia R."/>
            <person name="Han C."/>
            <person name="Goodwin L."/>
            <person name="Chen A."/>
            <person name="Palaniappan K."/>
            <person name="Land M."/>
            <person name="Hauser L."/>
            <person name="Ngatchou-Djao O.D."/>
            <person name="Rohde M."/>
            <person name="Pukall R."/>
            <person name="Spring S."/>
            <person name="Abt B."/>
            <person name="Goker M."/>
            <person name="Detter J.C."/>
            <person name="Woyke T."/>
            <person name="Bristow J."/>
            <person name="Markowitz V."/>
            <person name="Hugenholtz P."/>
            <person name="Eisen J.A."/>
            <person name="Kyrpides N.C."/>
            <person name="Klenk H.P."/>
            <person name="Lapidus A."/>
        </authorList>
    </citation>
    <scope>NUCLEOTIDE SEQUENCE [LARGE SCALE GENOMIC DNA]</scope>
    <source>
        <strain evidence="5">DSM 15567 / CIP 107919 / 50-1 BON</strain>
    </source>
</reference>
<proteinExistence type="predicted"/>
<dbReference type="KEGG" id="mas:Mahau_0150"/>
<dbReference type="GO" id="GO:0016491">
    <property type="term" value="F:oxidoreductase activity"/>
    <property type="evidence" value="ECO:0007669"/>
    <property type="project" value="UniProtKB-KW"/>
</dbReference>
<dbReference type="InterPro" id="IPR000683">
    <property type="entry name" value="Gfo/Idh/MocA-like_OxRdtase_N"/>
</dbReference>
<name>F3ZVZ9_MAHA5</name>
<dbReference type="EMBL" id="CP002360">
    <property type="protein sequence ID" value="AEE95373.1"/>
    <property type="molecule type" value="Genomic_DNA"/>
</dbReference>
<dbReference type="SUPFAM" id="SSF55347">
    <property type="entry name" value="Glyceraldehyde-3-phosphate dehydrogenase-like, C-terminal domain"/>
    <property type="match status" value="1"/>
</dbReference>
<evidence type="ECO:0000259" key="3">
    <source>
        <dbReference type="Pfam" id="PF22725"/>
    </source>
</evidence>
<keyword evidence="5" id="KW-1185">Reference proteome</keyword>